<reference evidence="9" key="1">
    <citation type="submission" date="2025-08" db="UniProtKB">
        <authorList>
            <consortium name="Ensembl"/>
        </authorList>
    </citation>
    <scope>IDENTIFICATION</scope>
</reference>
<dbReference type="InterPro" id="IPR001841">
    <property type="entry name" value="Znf_RING"/>
</dbReference>
<keyword evidence="3" id="KW-0862">Zinc</keyword>
<dbReference type="AlphaFoldDB" id="A0A3Q2YZN5"/>
<evidence type="ECO:0000256" key="1">
    <source>
        <dbReference type="ARBA" id="ARBA00022723"/>
    </source>
</evidence>
<dbReference type="CDD" id="cd19800">
    <property type="entry name" value="Bbox2_xNF7-like"/>
    <property type="match status" value="1"/>
</dbReference>
<dbReference type="Gene3D" id="3.30.160.60">
    <property type="entry name" value="Classic Zinc Finger"/>
    <property type="match status" value="1"/>
</dbReference>
<dbReference type="SUPFAM" id="SSF57850">
    <property type="entry name" value="RING/U-box"/>
    <property type="match status" value="1"/>
</dbReference>
<dbReference type="SUPFAM" id="SSF57845">
    <property type="entry name" value="B-box zinc-binding domain"/>
    <property type="match status" value="1"/>
</dbReference>
<keyword evidence="2 4" id="KW-0863">Zinc-finger</keyword>
<proteinExistence type="predicted"/>
<dbReference type="InterPro" id="IPR013320">
    <property type="entry name" value="ConA-like_dom_sf"/>
</dbReference>
<dbReference type="InterPro" id="IPR000315">
    <property type="entry name" value="Znf_B-box"/>
</dbReference>
<protein>
    <submittedName>
        <fullName evidence="9">Nuclear factor 7, ovary-like</fullName>
    </submittedName>
</protein>
<evidence type="ECO:0000256" key="6">
    <source>
        <dbReference type="SAM" id="MobiDB-lite"/>
    </source>
</evidence>
<evidence type="ECO:0000256" key="3">
    <source>
        <dbReference type="ARBA" id="ARBA00022833"/>
    </source>
</evidence>
<feature type="domain" description="B box-type" evidence="8">
    <location>
        <begin position="91"/>
        <end position="132"/>
    </location>
</feature>
<dbReference type="InterPro" id="IPR043136">
    <property type="entry name" value="B30.2/SPRY_sf"/>
</dbReference>
<dbReference type="SMART" id="SM00184">
    <property type="entry name" value="RING"/>
    <property type="match status" value="1"/>
</dbReference>
<dbReference type="SUPFAM" id="SSF49899">
    <property type="entry name" value="Concanavalin A-like lectins/glucanases"/>
    <property type="match status" value="1"/>
</dbReference>
<evidence type="ECO:0000256" key="5">
    <source>
        <dbReference type="SAM" id="Coils"/>
    </source>
</evidence>
<accession>A0A3Q2YZN5</accession>
<dbReference type="Ensembl" id="ENSHCOT00000026018.1">
    <property type="protein sequence ID" value="ENSHCOP00000023759.1"/>
    <property type="gene ID" value="ENSHCOG00000000362.1"/>
</dbReference>
<sequence>MASASFTDDLTCSICLTIFTDPVTLLCGHSFCRKCLICFWDTQHQCPQCRASLADACTSEDLCTNFVLLSLAEKAKQTDVIDKEHITAKAEVADMCPEHDEKLKLYCVTDQQLTCIICRDGERHEGHTFKPIKEASASLKRELEKRLDRIPGDIKTLERLFNTQAENLNATKDRSCQLGSQISAQFEELHQFLRKREEKLKNEVTRQQNVDVEQMTKMLNAIEAELSQSRALQAKAVSVLAISDPETFLKGWAKGNNVMLQGASRPKASDLSVVETSLSLGPYESHLKFFVWKEIFQVIEPREVQLTLKGEESQTNLSVDRRSVLHRTNFRSPTAVPRKPRYTASRNLSQREPQKNPPSWSYLERFTPWYHVFATSANVFTSGQHYWEIEVGQIGQTGFWEVGIQDHILTFDDGELFTDCPEGETLLTLQSIPRKIGIYLDLSSQKLSFYDSTNMAHIHTVSTKSSRATSMSAMLKMNYTTPNILPFTVCWY</sequence>
<name>A0A3Q2YZN5_HIPCM</name>
<evidence type="ECO:0000259" key="8">
    <source>
        <dbReference type="PROSITE" id="PS50119"/>
    </source>
</evidence>
<dbReference type="Pfam" id="PF15227">
    <property type="entry name" value="zf-C3HC4_4"/>
    <property type="match status" value="1"/>
</dbReference>
<evidence type="ECO:0000256" key="2">
    <source>
        <dbReference type="ARBA" id="ARBA00022771"/>
    </source>
</evidence>
<dbReference type="Pfam" id="PF00643">
    <property type="entry name" value="zf-B_box"/>
    <property type="match status" value="1"/>
</dbReference>
<evidence type="ECO:0000313" key="10">
    <source>
        <dbReference type="Proteomes" id="UP000264820"/>
    </source>
</evidence>
<dbReference type="GeneTree" id="ENSGT00940000164374"/>
<dbReference type="PROSITE" id="PS50119">
    <property type="entry name" value="ZF_BBOX"/>
    <property type="match status" value="1"/>
</dbReference>
<dbReference type="InterPro" id="IPR013083">
    <property type="entry name" value="Znf_RING/FYVE/PHD"/>
</dbReference>
<organism evidence="9 10">
    <name type="scientific">Hippocampus comes</name>
    <name type="common">Tiger tail seahorse</name>
    <dbReference type="NCBI Taxonomy" id="109280"/>
    <lineage>
        <taxon>Eukaryota</taxon>
        <taxon>Metazoa</taxon>
        <taxon>Chordata</taxon>
        <taxon>Craniata</taxon>
        <taxon>Vertebrata</taxon>
        <taxon>Euteleostomi</taxon>
        <taxon>Actinopterygii</taxon>
        <taxon>Neopterygii</taxon>
        <taxon>Teleostei</taxon>
        <taxon>Neoteleostei</taxon>
        <taxon>Acanthomorphata</taxon>
        <taxon>Syngnathiaria</taxon>
        <taxon>Syngnathiformes</taxon>
        <taxon>Syngnathoidei</taxon>
        <taxon>Syngnathidae</taxon>
        <taxon>Hippocampus</taxon>
    </lineage>
</organism>
<dbReference type="GO" id="GO:0008270">
    <property type="term" value="F:zinc ion binding"/>
    <property type="evidence" value="ECO:0007669"/>
    <property type="project" value="UniProtKB-KW"/>
</dbReference>
<dbReference type="PANTHER" id="PTHR24103">
    <property type="entry name" value="E3 UBIQUITIN-PROTEIN LIGASE TRIM"/>
    <property type="match status" value="1"/>
</dbReference>
<reference evidence="9" key="2">
    <citation type="submission" date="2025-09" db="UniProtKB">
        <authorList>
            <consortium name="Ensembl"/>
        </authorList>
    </citation>
    <scope>IDENTIFICATION</scope>
</reference>
<feature type="coiled-coil region" evidence="5">
    <location>
        <begin position="183"/>
        <end position="232"/>
    </location>
</feature>
<dbReference type="Gene3D" id="3.30.40.10">
    <property type="entry name" value="Zinc/RING finger domain, C3HC4 (zinc finger)"/>
    <property type="match status" value="1"/>
</dbReference>
<feature type="domain" description="RING-type" evidence="7">
    <location>
        <begin position="12"/>
        <end position="50"/>
    </location>
</feature>
<dbReference type="SMART" id="SM00336">
    <property type="entry name" value="BBOX"/>
    <property type="match status" value="1"/>
</dbReference>
<dbReference type="PROSITE" id="PS50089">
    <property type="entry name" value="ZF_RING_2"/>
    <property type="match status" value="1"/>
</dbReference>
<keyword evidence="5" id="KW-0175">Coiled coil</keyword>
<dbReference type="Gene3D" id="2.60.120.920">
    <property type="match status" value="2"/>
</dbReference>
<feature type="region of interest" description="Disordered" evidence="6">
    <location>
        <begin position="333"/>
        <end position="359"/>
    </location>
</feature>
<keyword evidence="1" id="KW-0479">Metal-binding</keyword>
<dbReference type="InterPro" id="IPR050143">
    <property type="entry name" value="TRIM/RBCC"/>
</dbReference>
<dbReference type="InterPro" id="IPR017907">
    <property type="entry name" value="Znf_RING_CS"/>
</dbReference>
<evidence type="ECO:0000313" key="9">
    <source>
        <dbReference type="Ensembl" id="ENSHCOP00000023759.1"/>
    </source>
</evidence>
<keyword evidence="10" id="KW-1185">Reference proteome</keyword>
<evidence type="ECO:0000259" key="7">
    <source>
        <dbReference type="PROSITE" id="PS50089"/>
    </source>
</evidence>
<dbReference type="PROSITE" id="PS00518">
    <property type="entry name" value="ZF_RING_1"/>
    <property type="match status" value="1"/>
</dbReference>
<dbReference type="Proteomes" id="UP000264820">
    <property type="component" value="Unplaced"/>
</dbReference>
<evidence type="ECO:0000256" key="4">
    <source>
        <dbReference type="PROSITE-ProRule" id="PRU00024"/>
    </source>
</evidence>
<dbReference type="STRING" id="109280.ENSHCOP00000023759"/>